<dbReference type="SUPFAM" id="SSF56112">
    <property type="entry name" value="Protein kinase-like (PK-like)"/>
    <property type="match status" value="1"/>
</dbReference>
<dbReference type="RefSeq" id="WP_092654429.1">
    <property type="nucleotide sequence ID" value="NZ_LT629732.1"/>
</dbReference>
<evidence type="ECO:0000259" key="1">
    <source>
        <dbReference type="Pfam" id="PF01636"/>
    </source>
</evidence>
<dbReference type="Proteomes" id="UP000198983">
    <property type="component" value="Chromosome I"/>
</dbReference>
<evidence type="ECO:0000313" key="2">
    <source>
        <dbReference type="EMBL" id="SDS58446.1"/>
    </source>
</evidence>
<evidence type="ECO:0000313" key="3">
    <source>
        <dbReference type="Proteomes" id="UP000198983"/>
    </source>
</evidence>
<keyword evidence="3" id="KW-1185">Reference proteome</keyword>
<dbReference type="InterPro" id="IPR011009">
    <property type="entry name" value="Kinase-like_dom_sf"/>
</dbReference>
<accession>A0A1H1TEP8</accession>
<reference evidence="2 3" key="1">
    <citation type="submission" date="2016-10" db="EMBL/GenBank/DDBJ databases">
        <authorList>
            <person name="de Groot N.N."/>
        </authorList>
    </citation>
    <scope>NUCLEOTIDE SEQUENCE [LARGE SCALE GENOMIC DNA]</scope>
    <source>
        <strain evidence="2 3">DSM 22024</strain>
    </source>
</reference>
<dbReference type="InterPro" id="IPR002575">
    <property type="entry name" value="Aminoglycoside_PTrfase"/>
</dbReference>
<keyword evidence="2" id="KW-0808">Transferase</keyword>
<name>A0A1H1TEP8_9ACTN</name>
<protein>
    <submittedName>
        <fullName evidence="2">Phosphotransferase enzyme family protein</fullName>
    </submittedName>
</protein>
<feature type="domain" description="Aminoglycoside phosphotransferase" evidence="1">
    <location>
        <begin position="34"/>
        <end position="232"/>
    </location>
</feature>
<dbReference type="EMBL" id="LT629732">
    <property type="protein sequence ID" value="SDS58446.1"/>
    <property type="molecule type" value="Genomic_DNA"/>
</dbReference>
<dbReference type="GO" id="GO:0016740">
    <property type="term" value="F:transferase activity"/>
    <property type="evidence" value="ECO:0007669"/>
    <property type="project" value="UniProtKB-KW"/>
</dbReference>
<dbReference type="Pfam" id="PF01636">
    <property type="entry name" value="APH"/>
    <property type="match status" value="1"/>
</dbReference>
<dbReference type="AlphaFoldDB" id="A0A1H1TEP8"/>
<organism evidence="2 3">
    <name type="scientific">Actinopolymorpha singaporensis</name>
    <dbReference type="NCBI Taxonomy" id="117157"/>
    <lineage>
        <taxon>Bacteria</taxon>
        <taxon>Bacillati</taxon>
        <taxon>Actinomycetota</taxon>
        <taxon>Actinomycetes</taxon>
        <taxon>Propionibacteriales</taxon>
        <taxon>Actinopolymorphaceae</taxon>
        <taxon>Actinopolymorpha</taxon>
    </lineage>
</organism>
<sequence length="280" mass="31714">MPATSATAVLSFVGTVLGPCTVVREHTWPHRGAAVFEVRDAKGRRWFAKRHQRQGQYDRELSAYRRWVPALRPNAPVLRAHDDERRTLVLSAVPGQAVPEQSVDLYHAGGALLRRLHDAEEFGRDPDYAAVKAAELDGWLARADGLLDAVETAFVRSEIRCLESLPSPRTVPCHRDYGPRNWLLDGRNLYVIDFEWARPDAWVTDLAKLFFGPWQGRPDLREAFLDGYGRTLTADDLAHLVHGHALTVTWQLIWSTRHDNLSFATGIREVLHGLMRHAYS</sequence>
<dbReference type="STRING" id="117157.SAMN04489717_3162"/>
<gene>
    <name evidence="2" type="ORF">SAMN04489717_3162</name>
</gene>
<dbReference type="OrthoDB" id="21342at2"/>
<proteinExistence type="predicted"/>
<dbReference type="Gene3D" id="3.90.1200.10">
    <property type="match status" value="1"/>
</dbReference>